<dbReference type="Proteomes" id="UP001165090">
    <property type="component" value="Unassembled WGS sequence"/>
</dbReference>
<comment type="pathway">
    <text evidence="1">Alkaloid biosynthesis.</text>
</comment>
<protein>
    <recommendedName>
        <fullName evidence="8">Methyltransferase type 11 domain-containing protein</fullName>
    </recommendedName>
</protein>
<evidence type="ECO:0000256" key="2">
    <source>
        <dbReference type="ARBA" id="ARBA00022589"/>
    </source>
</evidence>
<gene>
    <name evidence="6" type="ORF">VaNZ11_009123</name>
</gene>
<evidence type="ECO:0000256" key="1">
    <source>
        <dbReference type="ARBA" id="ARBA00004913"/>
    </source>
</evidence>
<organism evidence="6 7">
    <name type="scientific">Volvox africanus</name>
    <dbReference type="NCBI Taxonomy" id="51714"/>
    <lineage>
        <taxon>Eukaryota</taxon>
        <taxon>Viridiplantae</taxon>
        <taxon>Chlorophyta</taxon>
        <taxon>core chlorophytes</taxon>
        <taxon>Chlorophyceae</taxon>
        <taxon>CS clade</taxon>
        <taxon>Chlamydomonadales</taxon>
        <taxon>Volvocaceae</taxon>
        <taxon>Volvox</taxon>
    </lineage>
</organism>
<dbReference type="Gene3D" id="3.40.50.150">
    <property type="entry name" value="Vaccinia Virus protein VP39"/>
    <property type="match status" value="1"/>
</dbReference>
<dbReference type="CDD" id="cd02440">
    <property type="entry name" value="AdoMet_MTases"/>
    <property type="match status" value="1"/>
</dbReference>
<dbReference type="Pfam" id="PF13649">
    <property type="entry name" value="Methyltransf_25"/>
    <property type="match status" value="1"/>
</dbReference>
<dbReference type="PANTHER" id="PTHR44068">
    <property type="entry name" value="ZGC:194242"/>
    <property type="match status" value="1"/>
</dbReference>
<dbReference type="EMBL" id="BSDZ01000024">
    <property type="protein sequence ID" value="GLI65598.1"/>
    <property type="molecule type" value="Genomic_DNA"/>
</dbReference>
<keyword evidence="7" id="KW-1185">Reference proteome</keyword>
<dbReference type="InterPro" id="IPR013216">
    <property type="entry name" value="Methyltransf_11"/>
</dbReference>
<dbReference type="InterPro" id="IPR050447">
    <property type="entry name" value="Erg6_SMT_methyltransf"/>
</dbReference>
<keyword evidence="3" id="KW-0808">Transferase</keyword>
<evidence type="ECO:0000259" key="5">
    <source>
        <dbReference type="Pfam" id="PF13649"/>
    </source>
</evidence>
<dbReference type="SUPFAM" id="SSF53335">
    <property type="entry name" value="S-adenosyl-L-methionine-dependent methyltransferases"/>
    <property type="match status" value="1"/>
</dbReference>
<sequence length="311" mass="34488">MSWKDPGSSDAEIYKDGFHERLSRFWPGPREQLHSGGWAKTQEMTAEIKRLTTGEVSRALDLCCGEGATAVYLAATEGWEVTGVELVESAVMVARARAEQYGTVVRVKLEVSNSASSAEAAEATTTADETPAVRLHLSYQSVADLVRVAHASVHYMPLPSNSYDVVYGQDPDGLANENRVYAFKEVLRVLRPGGLFYFWHHWIPGPGWRPDLLLEYWGDPYTGSPRLSYELYLEDLRASGLQLASVTHTTELSARHMGAMAARMRREVPSLDGSLPDKWLERSLEFASRGGTMGIHVVAYKPPLPLPLPLR</sequence>
<feature type="domain" description="Methyltransferase" evidence="5">
    <location>
        <begin position="60"/>
        <end position="113"/>
    </location>
</feature>
<accession>A0ABQ5S6Q4</accession>
<feature type="domain" description="Methyltransferase type 11" evidence="4">
    <location>
        <begin position="141"/>
        <end position="198"/>
    </location>
</feature>
<dbReference type="Pfam" id="PF08241">
    <property type="entry name" value="Methyltransf_11"/>
    <property type="match status" value="1"/>
</dbReference>
<reference evidence="6 7" key="1">
    <citation type="journal article" date="2023" name="IScience">
        <title>Expanded male sex-determining region conserved during the evolution of homothallism in the green alga Volvox.</title>
        <authorList>
            <person name="Yamamoto K."/>
            <person name="Matsuzaki R."/>
            <person name="Mahakham W."/>
            <person name="Heman W."/>
            <person name="Sekimoto H."/>
            <person name="Kawachi M."/>
            <person name="Minakuchi Y."/>
            <person name="Toyoda A."/>
            <person name="Nozaki H."/>
        </authorList>
    </citation>
    <scope>NUCLEOTIDE SEQUENCE [LARGE SCALE GENOMIC DNA]</scope>
    <source>
        <strain evidence="6 7">NIES-4468</strain>
    </source>
</reference>
<dbReference type="InterPro" id="IPR041698">
    <property type="entry name" value="Methyltransf_25"/>
</dbReference>
<dbReference type="InterPro" id="IPR029063">
    <property type="entry name" value="SAM-dependent_MTases_sf"/>
</dbReference>
<evidence type="ECO:0000313" key="6">
    <source>
        <dbReference type="EMBL" id="GLI65598.1"/>
    </source>
</evidence>
<evidence type="ECO:0000256" key="3">
    <source>
        <dbReference type="ARBA" id="ARBA00022679"/>
    </source>
</evidence>
<proteinExistence type="predicted"/>
<dbReference type="PANTHER" id="PTHR44068:SF11">
    <property type="entry name" value="GERANYL DIPHOSPHATE 2-C-METHYLTRANSFERASE"/>
    <property type="match status" value="1"/>
</dbReference>
<evidence type="ECO:0008006" key="8">
    <source>
        <dbReference type="Google" id="ProtNLM"/>
    </source>
</evidence>
<keyword evidence="2" id="KW-0017">Alkaloid metabolism</keyword>
<evidence type="ECO:0000259" key="4">
    <source>
        <dbReference type="Pfam" id="PF08241"/>
    </source>
</evidence>
<name>A0ABQ5S6Q4_9CHLO</name>
<evidence type="ECO:0000313" key="7">
    <source>
        <dbReference type="Proteomes" id="UP001165090"/>
    </source>
</evidence>
<comment type="caution">
    <text evidence="6">The sequence shown here is derived from an EMBL/GenBank/DDBJ whole genome shotgun (WGS) entry which is preliminary data.</text>
</comment>